<evidence type="ECO:0000256" key="1">
    <source>
        <dbReference type="SAM" id="MobiDB-lite"/>
    </source>
</evidence>
<evidence type="ECO:0000313" key="4">
    <source>
        <dbReference type="Proteomes" id="UP000005239"/>
    </source>
</evidence>
<feature type="transmembrane region" description="Helical" evidence="2">
    <location>
        <begin position="247"/>
        <end position="267"/>
    </location>
</feature>
<organism evidence="3 4">
    <name type="scientific">Pristionchus pacificus</name>
    <name type="common">Parasitic nematode worm</name>
    <dbReference type="NCBI Taxonomy" id="54126"/>
    <lineage>
        <taxon>Eukaryota</taxon>
        <taxon>Metazoa</taxon>
        <taxon>Ecdysozoa</taxon>
        <taxon>Nematoda</taxon>
        <taxon>Chromadorea</taxon>
        <taxon>Rhabditida</taxon>
        <taxon>Rhabditina</taxon>
        <taxon>Diplogasteromorpha</taxon>
        <taxon>Diplogasteroidea</taxon>
        <taxon>Neodiplogasteridae</taxon>
        <taxon>Pristionchus</taxon>
    </lineage>
</organism>
<dbReference type="GO" id="GO:0000281">
    <property type="term" value="P:mitotic cytokinesis"/>
    <property type="evidence" value="ECO:0000318"/>
    <property type="project" value="GO_Central"/>
</dbReference>
<dbReference type="AlphaFoldDB" id="A0A2A6B7J8"/>
<keyword evidence="2" id="KW-0472">Membrane</keyword>
<dbReference type="EnsemblMetazoa" id="PPA20897.1">
    <property type="protein sequence ID" value="PPA20897.1"/>
    <property type="gene ID" value="WBGene00110451"/>
</dbReference>
<evidence type="ECO:0000313" key="3">
    <source>
        <dbReference type="EnsemblMetazoa" id="PPA20897.1"/>
    </source>
</evidence>
<feature type="region of interest" description="Disordered" evidence="1">
    <location>
        <begin position="74"/>
        <end position="96"/>
    </location>
</feature>
<dbReference type="InterPro" id="IPR008936">
    <property type="entry name" value="Rho_GTPase_activation_prot"/>
</dbReference>
<dbReference type="GO" id="GO:0030496">
    <property type="term" value="C:midbody"/>
    <property type="evidence" value="ECO:0000318"/>
    <property type="project" value="GO_Central"/>
</dbReference>
<dbReference type="SUPFAM" id="SSF48350">
    <property type="entry name" value="GTPase activation domain, GAP"/>
    <property type="match status" value="2"/>
</dbReference>
<feature type="compositionally biased region" description="Acidic residues" evidence="1">
    <location>
        <begin position="137"/>
        <end position="146"/>
    </location>
</feature>
<dbReference type="GO" id="GO:0097149">
    <property type="term" value="C:centralspindlin complex"/>
    <property type="evidence" value="ECO:0000318"/>
    <property type="project" value="GO_Central"/>
</dbReference>
<evidence type="ECO:0000256" key="2">
    <source>
        <dbReference type="SAM" id="Phobius"/>
    </source>
</evidence>
<feature type="region of interest" description="Disordered" evidence="1">
    <location>
        <begin position="121"/>
        <end position="151"/>
    </location>
</feature>
<dbReference type="PANTHER" id="PTHR46199:SF3">
    <property type="entry name" value="RAC GTPASE-ACTIVATING PROTEIN 1"/>
    <property type="match status" value="1"/>
</dbReference>
<feature type="region of interest" description="Disordered" evidence="1">
    <location>
        <begin position="299"/>
        <end position="325"/>
    </location>
</feature>
<proteinExistence type="predicted"/>
<feature type="compositionally biased region" description="Basic and acidic residues" evidence="1">
    <location>
        <begin position="123"/>
        <end position="136"/>
    </location>
</feature>
<feature type="compositionally biased region" description="Polar residues" evidence="1">
    <location>
        <begin position="39"/>
        <end position="60"/>
    </location>
</feature>
<dbReference type="GO" id="GO:0032154">
    <property type="term" value="C:cleavage furrow"/>
    <property type="evidence" value="ECO:0000318"/>
    <property type="project" value="GO_Central"/>
</dbReference>
<reference evidence="4" key="1">
    <citation type="journal article" date="2008" name="Nat. Genet.">
        <title>The Pristionchus pacificus genome provides a unique perspective on nematode lifestyle and parasitism.</title>
        <authorList>
            <person name="Dieterich C."/>
            <person name="Clifton S.W."/>
            <person name="Schuster L.N."/>
            <person name="Chinwalla A."/>
            <person name="Delehaunty K."/>
            <person name="Dinkelacker I."/>
            <person name="Fulton L."/>
            <person name="Fulton R."/>
            <person name="Godfrey J."/>
            <person name="Minx P."/>
            <person name="Mitreva M."/>
            <person name="Roeseler W."/>
            <person name="Tian H."/>
            <person name="Witte H."/>
            <person name="Yang S.P."/>
            <person name="Wilson R.K."/>
            <person name="Sommer R.J."/>
        </authorList>
    </citation>
    <scope>NUCLEOTIDE SEQUENCE [LARGE SCALE GENOMIC DNA]</scope>
    <source>
        <strain evidence="4">PS312</strain>
    </source>
</reference>
<accession>A0A8R1YJR3</accession>
<dbReference type="GO" id="GO:0051233">
    <property type="term" value="C:spindle midzone"/>
    <property type="evidence" value="ECO:0000318"/>
    <property type="project" value="GO_Central"/>
</dbReference>
<reference evidence="3" key="2">
    <citation type="submission" date="2022-06" db="UniProtKB">
        <authorList>
            <consortium name="EnsemblMetazoa"/>
        </authorList>
    </citation>
    <scope>IDENTIFICATION</scope>
    <source>
        <strain evidence="3">PS312</strain>
    </source>
</reference>
<dbReference type="PANTHER" id="PTHR46199">
    <property type="entry name" value="RAC GTPASE-ACTIVATING PROTEIN 1"/>
    <property type="match status" value="1"/>
</dbReference>
<dbReference type="InterPro" id="IPR000198">
    <property type="entry name" value="RhoGAP_dom"/>
</dbReference>
<feature type="region of interest" description="Disordered" evidence="1">
    <location>
        <begin position="36"/>
        <end position="62"/>
    </location>
</feature>
<gene>
    <name evidence="3" type="primary">WBGene00110451</name>
</gene>
<dbReference type="SMART" id="SM00324">
    <property type="entry name" value="RhoGAP"/>
    <property type="match status" value="1"/>
</dbReference>
<dbReference type="PROSITE" id="PS50238">
    <property type="entry name" value="RHOGAP"/>
    <property type="match status" value="2"/>
</dbReference>
<name>A0A2A6B7J8_PRIPA</name>
<keyword evidence="4" id="KW-1185">Reference proteome</keyword>
<keyword evidence="2" id="KW-0812">Transmembrane</keyword>
<feature type="transmembrane region" description="Helical" evidence="2">
    <location>
        <begin position="6"/>
        <end position="26"/>
    </location>
</feature>
<protein>
    <submittedName>
        <fullName evidence="3">Uncharacterized protein</fullName>
    </submittedName>
</protein>
<dbReference type="Gene3D" id="1.10.555.10">
    <property type="entry name" value="Rho GTPase activation protein"/>
    <property type="match status" value="2"/>
</dbReference>
<dbReference type="GO" id="GO:0007266">
    <property type="term" value="P:Rho protein signal transduction"/>
    <property type="evidence" value="ECO:0000318"/>
    <property type="project" value="GO_Central"/>
</dbReference>
<dbReference type="Proteomes" id="UP000005239">
    <property type="component" value="Unassembled WGS sequence"/>
</dbReference>
<dbReference type="GO" id="GO:0051256">
    <property type="term" value="P:mitotic spindle midzone assembly"/>
    <property type="evidence" value="ECO:0000318"/>
    <property type="project" value="GO_Central"/>
</dbReference>
<dbReference type="GO" id="GO:0005096">
    <property type="term" value="F:GTPase activator activity"/>
    <property type="evidence" value="ECO:0000318"/>
    <property type="project" value="GO_Central"/>
</dbReference>
<dbReference type="CDD" id="cd00159">
    <property type="entry name" value="RhoGAP"/>
    <property type="match status" value="1"/>
</dbReference>
<feature type="region of interest" description="Disordered" evidence="1">
    <location>
        <begin position="180"/>
        <end position="237"/>
    </location>
</feature>
<dbReference type="Pfam" id="PF00620">
    <property type="entry name" value="RhoGAP"/>
    <property type="match status" value="2"/>
</dbReference>
<dbReference type="GO" id="GO:0005634">
    <property type="term" value="C:nucleus"/>
    <property type="evidence" value="ECO:0000318"/>
    <property type="project" value="GO_Central"/>
</dbReference>
<accession>A0A2A6B7J8</accession>
<keyword evidence="2" id="KW-1133">Transmembrane helix</keyword>
<dbReference type="OrthoDB" id="2218807at2759"/>
<sequence length="635" mass="70431">MPFVPVNLIFLFMRKLILTAVCLYFISARRSLIKHKGRSPSTTSKTKQHPSTNPFSSSTVAHGENMETDYELEIDNSEGSPSNPDDEIEIDAAPPSNVDISKSTIVRGVTAIRRMKWMTTTTKKAEKESDDDKEKFFDEDDEEEEEPPSRTTPIIGISLCLLIVSLSVGWMCCSTAESEKESAKQPLPPAKTPQVVVQKPQPAKSDTSPVGTGKKGGNRRKTTTKQPPSEKPNAEKSSWQSLLYNPWSYLAPLAALLIIASVIAACMELCRRKEPIEEVIAAEQREKAAREQAEAVSYPPLPSLKDDSTQEGGSVIETPKPMFTPGRNGGQRASIALVQIRSMVWKEPLIHTHLYEKAADTVATSDKAEREKKFKELLNESEQVAVATLAFLIQHLQKVYDHSNLNGMSRSALATVFTPFVVGWGSNGDTSFSIMLALLKLDTHNLKCTLRRLLSGLKSVCKPPPRGLYPPLAPSGCRVPRVLTRLVREMEAHHLRVDGIYKRCANGEEVDTLLRNIDTVDLYTINAHTLAECIKTFLSQIEEPLIPSTQLVAFIDGLSAENREVTLQSCVERLPPANRDTLQFMMRHWRQVLVHSLHNGLTVSSLAIVLAPFVVGFSNERVSIDITEALLRIDC</sequence>